<dbReference type="PANTHER" id="PTHR43808:SF8">
    <property type="entry name" value="PEPTIDASE M20 DIMERISATION DOMAIN-CONTAINING PROTEIN"/>
    <property type="match status" value="1"/>
</dbReference>
<evidence type="ECO:0000256" key="1">
    <source>
        <dbReference type="ARBA" id="ARBA00001947"/>
    </source>
</evidence>
<comment type="similarity">
    <text evidence="2">Belongs to the peptidase M20A family.</text>
</comment>
<dbReference type="GO" id="GO:0009014">
    <property type="term" value="F:succinyl-diaminopimelate desuccinylase activity"/>
    <property type="evidence" value="ECO:0007669"/>
    <property type="project" value="UniProtKB-EC"/>
</dbReference>
<dbReference type="SUPFAM" id="SSF53187">
    <property type="entry name" value="Zn-dependent exopeptidases"/>
    <property type="match status" value="1"/>
</dbReference>
<dbReference type="InterPro" id="IPR036264">
    <property type="entry name" value="Bact_exopeptidase_dim_dom"/>
</dbReference>
<dbReference type="Pfam" id="PF01546">
    <property type="entry name" value="Peptidase_M20"/>
    <property type="match status" value="1"/>
</dbReference>
<keyword evidence="7" id="KW-1185">Reference proteome</keyword>
<dbReference type="InterPro" id="IPR011650">
    <property type="entry name" value="Peptidase_M20_dimer"/>
</dbReference>
<evidence type="ECO:0000256" key="3">
    <source>
        <dbReference type="ARBA" id="ARBA00022723"/>
    </source>
</evidence>
<proteinExistence type="inferred from homology"/>
<evidence type="ECO:0000313" key="7">
    <source>
        <dbReference type="Proteomes" id="UP000190951"/>
    </source>
</evidence>
<evidence type="ECO:0000256" key="5">
    <source>
        <dbReference type="ARBA" id="ARBA00022833"/>
    </source>
</evidence>
<keyword evidence="3" id="KW-0479">Metal-binding</keyword>
<dbReference type="STRING" id="84029.CROST_37530"/>
<keyword evidence="4 6" id="KW-0378">Hydrolase</keyword>
<dbReference type="InterPro" id="IPR002933">
    <property type="entry name" value="Peptidase_M20"/>
</dbReference>
<dbReference type="Proteomes" id="UP000190951">
    <property type="component" value="Chromosome"/>
</dbReference>
<dbReference type="Gene3D" id="1.10.150.900">
    <property type="match status" value="1"/>
</dbReference>
<gene>
    <name evidence="6" type="primary">dapE</name>
    <name evidence="6" type="ORF">CROST_027880</name>
</gene>
<dbReference type="Gene3D" id="3.40.630.10">
    <property type="entry name" value="Zn peptidases"/>
    <property type="match status" value="1"/>
</dbReference>
<evidence type="ECO:0000313" key="6">
    <source>
        <dbReference type="EMBL" id="URZ12071.1"/>
    </source>
</evidence>
<dbReference type="KEGG" id="crw:CROST_027880"/>
<dbReference type="EMBL" id="CP096983">
    <property type="protein sequence ID" value="URZ12071.1"/>
    <property type="molecule type" value="Genomic_DNA"/>
</dbReference>
<sequence length="438" mass="48534">MLKESKDINPVELLQKLIQFNTTNPPGNENECIRYIEKLLSEVGIETKIVGKTQRRTNLIARLKGDGSAAPFLMYGHVDVVTTENQTWKHSPFKGTIDDDCVYGRGTLDMKGAIAMMVSSLIKIKTSKIIPHCDIILCIVSDEESDGKYGARYVVENYAHLFENVKYAIGEVGGFTMYIGEKKFYPIMVAEKQRCCLKIVTRGKGGHGSMPIHDGAMAKLGSILTALDQKKLPAHITQPAKIMINEMAKNFEPQIGEILKGLTNPSECDKILEVLGNKMSFFDPILHNSVSPTIVRGGNKINVIPSEITLELDGRILPGYSVENILDEVKSIIGEIGEISVTSYDPGPQLVDLKMFNTLSDIIKEGDKEGIPIPFVMAGVTDARFFSKLGIQTYGFTPMLFPKDIMYSKLIHASNERIPLKALEFGTNSIFKLLNTIR</sequence>
<dbReference type="GO" id="GO:0046872">
    <property type="term" value="F:metal ion binding"/>
    <property type="evidence" value="ECO:0007669"/>
    <property type="project" value="UniProtKB-KW"/>
</dbReference>
<dbReference type="Gene3D" id="3.30.70.360">
    <property type="match status" value="1"/>
</dbReference>
<dbReference type="Pfam" id="PF07687">
    <property type="entry name" value="M20_dimer"/>
    <property type="match status" value="1"/>
</dbReference>
<dbReference type="RefSeq" id="WP_077832095.1">
    <property type="nucleotide sequence ID" value="NZ_CP096983.1"/>
</dbReference>
<dbReference type="PANTHER" id="PTHR43808">
    <property type="entry name" value="ACETYLORNITHINE DEACETYLASE"/>
    <property type="match status" value="1"/>
</dbReference>
<dbReference type="SUPFAM" id="SSF55031">
    <property type="entry name" value="Bacterial exopeptidase dimerisation domain"/>
    <property type="match status" value="1"/>
</dbReference>
<organism evidence="6 7">
    <name type="scientific">Clostridium felsineum</name>
    <dbReference type="NCBI Taxonomy" id="36839"/>
    <lineage>
        <taxon>Bacteria</taxon>
        <taxon>Bacillati</taxon>
        <taxon>Bacillota</taxon>
        <taxon>Clostridia</taxon>
        <taxon>Eubacteriales</taxon>
        <taxon>Clostridiaceae</taxon>
        <taxon>Clostridium</taxon>
    </lineage>
</organism>
<dbReference type="InterPro" id="IPR050072">
    <property type="entry name" value="Peptidase_M20A"/>
</dbReference>
<comment type="cofactor">
    <cofactor evidence="1">
        <name>Zn(2+)</name>
        <dbReference type="ChEBI" id="CHEBI:29105"/>
    </cofactor>
</comment>
<evidence type="ECO:0000256" key="4">
    <source>
        <dbReference type="ARBA" id="ARBA00022801"/>
    </source>
</evidence>
<reference evidence="6 7" key="1">
    <citation type="submission" date="2022-04" db="EMBL/GenBank/DDBJ databases">
        <title>Genome sequence of C. roseum typestrain.</title>
        <authorList>
            <person name="Poehlein A."/>
            <person name="Schoch T."/>
            <person name="Duerre P."/>
            <person name="Daniel R."/>
        </authorList>
    </citation>
    <scope>NUCLEOTIDE SEQUENCE [LARGE SCALE GENOMIC DNA]</scope>
    <source>
        <strain evidence="6 7">DSM 7320</strain>
    </source>
</reference>
<dbReference type="EC" id="3.5.1.18" evidence="6"/>
<keyword evidence="5" id="KW-0862">Zinc</keyword>
<evidence type="ECO:0000256" key="2">
    <source>
        <dbReference type="ARBA" id="ARBA00006247"/>
    </source>
</evidence>
<accession>A0A1S8KZR9</accession>
<protein>
    <submittedName>
        <fullName evidence="6">Succinyl-diaminopimelate desuccinylase</fullName>
        <ecNumber evidence="6">3.5.1.18</ecNumber>
    </submittedName>
</protein>
<dbReference type="AlphaFoldDB" id="A0A1S8KZR9"/>
<name>A0A1S8KZR9_9CLOT</name>